<organism evidence="1 2">
    <name type="scientific">Araneus ventricosus</name>
    <name type="common">Orbweaver spider</name>
    <name type="synonym">Epeira ventricosa</name>
    <dbReference type="NCBI Taxonomy" id="182803"/>
    <lineage>
        <taxon>Eukaryota</taxon>
        <taxon>Metazoa</taxon>
        <taxon>Ecdysozoa</taxon>
        <taxon>Arthropoda</taxon>
        <taxon>Chelicerata</taxon>
        <taxon>Arachnida</taxon>
        <taxon>Araneae</taxon>
        <taxon>Araneomorphae</taxon>
        <taxon>Entelegynae</taxon>
        <taxon>Araneoidea</taxon>
        <taxon>Araneidae</taxon>
        <taxon>Araneus</taxon>
    </lineage>
</organism>
<comment type="caution">
    <text evidence="1">The sequence shown here is derived from an EMBL/GenBank/DDBJ whole genome shotgun (WGS) entry which is preliminary data.</text>
</comment>
<dbReference type="AlphaFoldDB" id="A0A4Y2UYA1"/>
<evidence type="ECO:0000313" key="1">
    <source>
        <dbReference type="EMBL" id="GBO16756.1"/>
    </source>
</evidence>
<keyword evidence="2" id="KW-1185">Reference proteome</keyword>
<name>A0A4Y2UYA1_ARAVE</name>
<reference evidence="1 2" key="1">
    <citation type="journal article" date="2019" name="Sci. Rep.">
        <title>Orb-weaving spider Araneus ventricosus genome elucidates the spidroin gene catalogue.</title>
        <authorList>
            <person name="Kono N."/>
            <person name="Nakamura H."/>
            <person name="Ohtoshi R."/>
            <person name="Moran D.A.P."/>
            <person name="Shinohara A."/>
            <person name="Yoshida Y."/>
            <person name="Fujiwara M."/>
            <person name="Mori M."/>
            <person name="Tomita M."/>
            <person name="Arakawa K."/>
        </authorList>
    </citation>
    <scope>NUCLEOTIDE SEQUENCE [LARGE SCALE GENOMIC DNA]</scope>
</reference>
<dbReference type="Proteomes" id="UP000499080">
    <property type="component" value="Unassembled WGS sequence"/>
</dbReference>
<evidence type="ECO:0000313" key="2">
    <source>
        <dbReference type="Proteomes" id="UP000499080"/>
    </source>
</evidence>
<accession>A0A4Y2UYA1</accession>
<proteinExistence type="predicted"/>
<dbReference type="EMBL" id="BGPR01040601">
    <property type="protein sequence ID" value="GBO16756.1"/>
    <property type="molecule type" value="Genomic_DNA"/>
</dbReference>
<gene>
    <name evidence="1" type="ORF">AVEN_172718_1</name>
</gene>
<sequence>MRPQQEQAFSIWLSDKKARLTALKYESKISLQVSANLGDLGVCSKKVPTCHRNSQHRFSGPCDTDTGSEIPVLSPKPFRLGWEALPSGKGPTR</sequence>
<protein>
    <submittedName>
        <fullName evidence="1">Uncharacterized protein</fullName>
    </submittedName>
</protein>